<feature type="transmembrane region" description="Helical" evidence="1">
    <location>
        <begin position="21"/>
        <end position="43"/>
    </location>
</feature>
<keyword evidence="1" id="KW-1133">Transmembrane helix</keyword>
<keyword evidence="1" id="KW-0472">Membrane</keyword>
<reference evidence="3" key="2">
    <citation type="journal article" date="2016" name="Environ. Microbiol. Rep.">
        <title>Analysis of defence systems and a conjugative IncP-1 plasmid in the marine polyaromatic hydrocarbons-degrading bacterium Cycloclasticus sp. 78-ME.</title>
        <authorList>
            <person name="Yakimov M.M."/>
            <person name="Crisafi F."/>
            <person name="Messina E."/>
            <person name="Smedile F."/>
            <person name="Lopatina A."/>
            <person name="Denaro R."/>
            <person name="Pieper D.H."/>
            <person name="Golyshin P.N."/>
            <person name="Giuliano L."/>
        </authorList>
    </citation>
    <scope>NUCLEOTIDE SEQUENCE [LARGE SCALE GENOMIC DNA]</scope>
    <source>
        <strain evidence="3">78-ME</strain>
    </source>
</reference>
<dbReference type="PATRIC" id="fig|1198232.3.peg.141"/>
<keyword evidence="1" id="KW-0812">Transmembrane</keyword>
<dbReference type="KEGG" id="cza:CYCME_0141"/>
<proteinExistence type="predicted"/>
<evidence type="ECO:0000313" key="3">
    <source>
        <dbReference type="Proteomes" id="UP000015380"/>
    </source>
</evidence>
<dbReference type="AlphaFoldDB" id="S5TTU9"/>
<dbReference type="Proteomes" id="UP000015380">
    <property type="component" value="Chromosome"/>
</dbReference>
<organism evidence="2 3">
    <name type="scientific">Cycloclasticus zancles 78-ME</name>
    <dbReference type="NCBI Taxonomy" id="1198232"/>
    <lineage>
        <taxon>Bacteria</taxon>
        <taxon>Pseudomonadati</taxon>
        <taxon>Pseudomonadota</taxon>
        <taxon>Gammaproteobacteria</taxon>
        <taxon>Thiotrichales</taxon>
        <taxon>Piscirickettsiaceae</taxon>
        <taxon>Cycloclasticus</taxon>
    </lineage>
</organism>
<gene>
    <name evidence="2" type="ORF">CYCME_0141</name>
</gene>
<evidence type="ECO:0000256" key="1">
    <source>
        <dbReference type="SAM" id="Phobius"/>
    </source>
</evidence>
<reference evidence="2 3" key="1">
    <citation type="submission" date="2013-05" db="EMBL/GenBank/DDBJ databases">
        <title>Between feast and famine: a lifestyle of most important marine PAH-degrading bacterium Cycloclasticus sp. 7ME.</title>
        <authorList>
            <person name="Yakimov M.M."/>
            <person name="Messina E."/>
            <person name="Genovese M."/>
            <person name="Denaro R."/>
            <person name="Crisafi F."/>
            <person name="Russo D."/>
            <person name="Cappello S."/>
            <person name="Santisi S."/>
            <person name="Smedile F."/>
            <person name="Golyshina O.V."/>
            <person name="Tran H."/>
            <person name="Pieper D.H."/>
            <person name="Golyshin P.N."/>
            <person name="Giuliano L."/>
        </authorList>
    </citation>
    <scope>NUCLEOTIDE SEQUENCE [LARGE SCALE GENOMIC DNA]</scope>
    <source>
        <strain evidence="2 3">78-ME</strain>
    </source>
</reference>
<accession>S5TTU9</accession>
<sequence length="59" mass="6483">MLTFVYNDQAHRKNKDAKRSGAALFCPSAAPCYALSFFAITALRAADVFVSYNQITIGH</sequence>
<evidence type="ECO:0000313" key="2">
    <source>
        <dbReference type="EMBL" id="AGS38483.1"/>
    </source>
</evidence>
<keyword evidence="3" id="KW-1185">Reference proteome</keyword>
<protein>
    <submittedName>
        <fullName evidence="2">Uncharacterized protein</fullName>
    </submittedName>
</protein>
<dbReference type="EMBL" id="CP005996">
    <property type="protein sequence ID" value="AGS38483.1"/>
    <property type="molecule type" value="Genomic_DNA"/>
</dbReference>
<name>S5TTU9_9GAMM</name>
<dbReference type="HOGENOM" id="CLU_2952732_0_0_6"/>